<dbReference type="PANTHER" id="PTHR42987">
    <property type="entry name" value="PEPTIDASE S49"/>
    <property type="match status" value="1"/>
</dbReference>
<evidence type="ECO:0000256" key="8">
    <source>
        <dbReference type="ARBA" id="ARBA00022989"/>
    </source>
</evidence>
<dbReference type="PANTHER" id="PTHR42987:SF4">
    <property type="entry name" value="PROTEASE SOHB-RELATED"/>
    <property type="match status" value="1"/>
</dbReference>
<dbReference type="InterPro" id="IPR002142">
    <property type="entry name" value="Peptidase_S49"/>
</dbReference>
<keyword evidence="8 10" id="KW-1133">Transmembrane helix</keyword>
<dbReference type="InterPro" id="IPR013703">
    <property type="entry name" value="Peptidase_S49_N_proteobac"/>
</dbReference>
<comment type="subcellular location">
    <subcellularLocation>
        <location evidence="1">Cell membrane</location>
    </subcellularLocation>
</comment>
<dbReference type="AlphaFoldDB" id="A0A0Q9YX16"/>
<dbReference type="InterPro" id="IPR029045">
    <property type="entry name" value="ClpP/crotonase-like_dom_sf"/>
</dbReference>
<dbReference type="Pfam" id="PF08496">
    <property type="entry name" value="Peptidase_S49_N"/>
    <property type="match status" value="1"/>
</dbReference>
<dbReference type="GO" id="GO:0004252">
    <property type="term" value="F:serine-type endopeptidase activity"/>
    <property type="evidence" value="ECO:0007669"/>
    <property type="project" value="InterPro"/>
</dbReference>
<proteinExistence type="inferred from homology"/>
<dbReference type="Gene3D" id="6.20.330.10">
    <property type="match status" value="1"/>
</dbReference>
<evidence type="ECO:0000256" key="6">
    <source>
        <dbReference type="ARBA" id="ARBA00022801"/>
    </source>
</evidence>
<evidence type="ECO:0000256" key="2">
    <source>
        <dbReference type="ARBA" id="ARBA00008683"/>
    </source>
</evidence>
<accession>A0A0Q9YX16</accession>
<comment type="caution">
    <text evidence="13">The sequence shown here is derived from an EMBL/GenBank/DDBJ whole genome shotgun (WGS) entry which is preliminary data.</text>
</comment>
<feature type="transmembrane region" description="Helical" evidence="10">
    <location>
        <begin position="12"/>
        <end position="34"/>
    </location>
</feature>
<dbReference type="GO" id="GO:0005886">
    <property type="term" value="C:plasma membrane"/>
    <property type="evidence" value="ECO:0007669"/>
    <property type="project" value="UniProtKB-SubCell"/>
</dbReference>
<evidence type="ECO:0000256" key="1">
    <source>
        <dbReference type="ARBA" id="ARBA00004236"/>
    </source>
</evidence>
<dbReference type="Gene3D" id="3.90.226.10">
    <property type="entry name" value="2-enoyl-CoA Hydratase, Chain A, domain 1"/>
    <property type="match status" value="1"/>
</dbReference>
<evidence type="ECO:0000259" key="11">
    <source>
        <dbReference type="Pfam" id="PF01343"/>
    </source>
</evidence>
<keyword evidence="3" id="KW-1003">Cell membrane</keyword>
<keyword evidence="4 13" id="KW-0645">Protease</keyword>
<dbReference type="STRING" id="295108.HT99x_01222"/>
<evidence type="ECO:0000256" key="3">
    <source>
        <dbReference type="ARBA" id="ARBA00022475"/>
    </source>
</evidence>
<keyword evidence="6 13" id="KW-0378">Hydrolase</keyword>
<evidence type="ECO:0000256" key="9">
    <source>
        <dbReference type="ARBA" id="ARBA00023136"/>
    </source>
</evidence>
<evidence type="ECO:0000256" key="7">
    <source>
        <dbReference type="ARBA" id="ARBA00022825"/>
    </source>
</evidence>
<dbReference type="Pfam" id="PF01343">
    <property type="entry name" value="Peptidase_S49"/>
    <property type="match status" value="1"/>
</dbReference>
<dbReference type="CDD" id="cd07023">
    <property type="entry name" value="S49_Sppa_N_C"/>
    <property type="match status" value="1"/>
</dbReference>
<evidence type="ECO:0000259" key="12">
    <source>
        <dbReference type="Pfam" id="PF08496"/>
    </source>
</evidence>
<evidence type="ECO:0000256" key="5">
    <source>
        <dbReference type="ARBA" id="ARBA00022692"/>
    </source>
</evidence>
<dbReference type="InterPro" id="IPR047272">
    <property type="entry name" value="S49_SppA_C"/>
</dbReference>
<keyword evidence="9 10" id="KW-0472">Membrane</keyword>
<dbReference type="GO" id="GO:0006508">
    <property type="term" value="P:proteolysis"/>
    <property type="evidence" value="ECO:0007669"/>
    <property type="project" value="UniProtKB-KW"/>
</dbReference>
<dbReference type="SUPFAM" id="SSF52096">
    <property type="entry name" value="ClpP/crotonase"/>
    <property type="match status" value="1"/>
</dbReference>
<dbReference type="PATRIC" id="fig|1590043.3.peg.1237"/>
<evidence type="ECO:0000313" key="13">
    <source>
        <dbReference type="EMBL" id="KRG21470.1"/>
    </source>
</evidence>
<evidence type="ECO:0000256" key="10">
    <source>
        <dbReference type="SAM" id="Phobius"/>
    </source>
</evidence>
<reference evidence="13" key="1">
    <citation type="submission" date="2015-09" db="EMBL/GenBank/DDBJ databases">
        <title>Draft Genome Sequences of Two Novel Amoeba-resistant Intranuclear Bacteria, Candidatus Berkiella cookevillensis and Candidatus Berkiella aquae.</title>
        <authorList>
            <person name="Mehari Y.T."/>
            <person name="Arivett B.A."/>
            <person name="Farone A.L."/>
            <person name="Gunderson J.H."/>
            <person name="Farone M.B."/>
        </authorList>
    </citation>
    <scope>NUCLEOTIDE SEQUENCE [LARGE SCALE GENOMIC DNA]</scope>
    <source>
        <strain evidence="13">HT99</strain>
    </source>
</reference>
<comment type="similarity">
    <text evidence="2">Belongs to the peptidase S49 family.</text>
</comment>
<keyword evidence="5 10" id="KW-0812">Transmembrane</keyword>
<gene>
    <name evidence="13" type="primary">sohB</name>
    <name evidence="13" type="ORF">HT99x_01222</name>
</gene>
<dbReference type="EC" id="3.4.21.-" evidence="13"/>
<protein>
    <submittedName>
        <fullName evidence="13">Putative protease SohB</fullName>
        <ecNumber evidence="13">3.4.21.-</ecNumber>
    </submittedName>
</protein>
<dbReference type="NCBIfam" id="NF008745">
    <property type="entry name" value="PRK11778.1"/>
    <property type="match status" value="1"/>
</dbReference>
<name>A0A0Q9YX16_9GAMM</name>
<evidence type="ECO:0000256" key="4">
    <source>
        <dbReference type="ARBA" id="ARBA00022670"/>
    </source>
</evidence>
<dbReference type="EMBL" id="LKAJ01000004">
    <property type="protein sequence ID" value="KRG21470.1"/>
    <property type="molecule type" value="Genomic_DNA"/>
</dbReference>
<organism evidence="13">
    <name type="scientific">Candidatus Berkiella aquae</name>
    <dbReference type="NCBI Taxonomy" id="295108"/>
    <lineage>
        <taxon>Bacteria</taxon>
        <taxon>Pseudomonadati</taxon>
        <taxon>Pseudomonadota</taxon>
        <taxon>Gammaproteobacteria</taxon>
        <taxon>Candidatus Berkiellales</taxon>
        <taxon>Candidatus Berkiellaceae</taxon>
        <taxon>Candidatus Berkiella</taxon>
    </lineage>
</organism>
<keyword evidence="7" id="KW-0720">Serine protease</keyword>
<feature type="domain" description="Peptidase S49 N-terminal proteobacteria" evidence="12">
    <location>
        <begin position="3"/>
        <end position="155"/>
    </location>
</feature>
<sequence>MMEFLAQYGLFLAKTLTFVIAILVTLAGIVGILARSKKSADGSITIENVNEKMTDIRDSLQEETLPKHAISQWKKEQKKLQKAEKKKHKNTKTEKFLPRLFVVRFEGDMRASAVHGLRETISAIVEIAKTDDEVLVVLESPGGFVHSYGLAASQLQRLRARNIMLTAAIDKVAASGGYLMACVANKILSAPFAIVGSIGVVGQLPNFNRLLEKHNIDIEQHTAGEYKRTLTMLGKNTDKGRQKFQEELEETHRLFKSYIEQHRPIVPIQEVATGEHWYGTDALNLRLVDEIQTSDDYILAKIKTHDVFEIGYEEKQKLTEKITSSFSMLLNKLLAKLINPLT</sequence>
<feature type="domain" description="Peptidase S49" evidence="11">
    <location>
        <begin position="159"/>
        <end position="300"/>
    </location>
</feature>